<comment type="caution">
    <text evidence="1">The sequence shown here is derived from an EMBL/GenBank/DDBJ whole genome shotgun (WGS) entry which is preliminary data.</text>
</comment>
<dbReference type="Proteomes" id="UP001148662">
    <property type="component" value="Unassembled WGS sequence"/>
</dbReference>
<gene>
    <name evidence="1" type="ORF">NM688_g7917</name>
</gene>
<dbReference type="EMBL" id="JANHOG010001976">
    <property type="protein sequence ID" value="KAJ3529004.1"/>
    <property type="molecule type" value="Genomic_DNA"/>
</dbReference>
<accession>A0ACC1RZM7</accession>
<proteinExistence type="predicted"/>
<reference evidence="1" key="1">
    <citation type="submission" date="2022-07" db="EMBL/GenBank/DDBJ databases">
        <title>Genome Sequence of Phlebia brevispora.</title>
        <authorList>
            <person name="Buettner E."/>
        </authorList>
    </citation>
    <scope>NUCLEOTIDE SEQUENCE</scope>
    <source>
        <strain evidence="1">MPL23</strain>
    </source>
</reference>
<sequence length="949" mass="109164">MPKVSEYKSLASRTVQKRVLVPPVWAEEQAEASAVREVRSTNLTHRGAQKDAEEIRRRLAAKVARTTQANQILIHSNQALSAQEMREFDGLAPDFEMTSTMEIETGDAGEVESDEDSDWVDVDDQVFVHDIETFARSRWGDHWKTYKKTWKQRKQRKMVTWDDLMNTLVNTYLLKQYPRPRPVHQCNKSESMDTLSDMPSVPNLETPATDSEYTIEVYDLWTLQRELTFIQDPEATERHNLAANIAALVLCDYYNTPYRRHIREIVSDAFEIYLRIIRIVDRRIKHTLGWDSPDWHMKNACRACGYQLEGEPKLRFSRLVIMDGNNSLKHMRTIDERIAADTRVLDSDYFLLQEYVDKYAHEVKNKKTLGPQILARRSGDVSDDEDVGLAFAKKSRQGDLTDGCREDPEPGADQADPEADIDDIEKALAEKIRESCIVNWKAVAADEKKKMWSVFQECGIFATACRHGFCEQLCDMIRSGELAKYPIAMVAKMIDALEKDLSIGYDIGCEFEKTMGRTSLGALVKERGLRFVVNAFHRYTHCYPCQLRYHPNIVVSMRLEDLETLERTFSTSNHLASITRYASPYWRRLFIEAFFRQWDDDKNLNLGTFILNNVKQAIDIIQDGTTKLEWTKAALDITDADLDTWEKEQIRFFATVGKKDPYDPREIAYVELLQDLPAIEERRLHVVVSFVAWNPQPQDKAQYNKQAAETRKRETKRRSAIEEYQQIINEIAVLDKAIKRAITAYNEAAAALTPPKEPLDWETVAECNFVEQFNMLNAARDNNISQKPWCAIKVQELMKLRHRVARAHEELQRCAVLADLDTANDPLHGAVLEYAQLHEKVNARIMKRIWEVYENYHEHYAWTKELGTWLKTQAPRADASVEPLTPPDQNDVEMQDLPAISITFAGSVQDPNEDEESDDSSDSEEDEDNGGEEVEASVGAFVDYISSVQ</sequence>
<keyword evidence="2" id="KW-1185">Reference proteome</keyword>
<name>A0ACC1RZM7_9APHY</name>
<evidence type="ECO:0000313" key="2">
    <source>
        <dbReference type="Proteomes" id="UP001148662"/>
    </source>
</evidence>
<organism evidence="1 2">
    <name type="scientific">Phlebia brevispora</name>
    <dbReference type="NCBI Taxonomy" id="194682"/>
    <lineage>
        <taxon>Eukaryota</taxon>
        <taxon>Fungi</taxon>
        <taxon>Dikarya</taxon>
        <taxon>Basidiomycota</taxon>
        <taxon>Agaricomycotina</taxon>
        <taxon>Agaricomycetes</taxon>
        <taxon>Polyporales</taxon>
        <taxon>Meruliaceae</taxon>
        <taxon>Phlebia</taxon>
    </lineage>
</organism>
<evidence type="ECO:0000313" key="1">
    <source>
        <dbReference type="EMBL" id="KAJ3529004.1"/>
    </source>
</evidence>
<protein>
    <submittedName>
        <fullName evidence="1">Uncharacterized protein</fullName>
    </submittedName>
</protein>